<name>A0A9N9CDD0_9GLOM</name>
<keyword evidence="3" id="KW-1185">Reference proteome</keyword>
<evidence type="ECO:0000313" key="3">
    <source>
        <dbReference type="Proteomes" id="UP000789342"/>
    </source>
</evidence>
<organism evidence="2 3">
    <name type="scientific">Acaulospora morrowiae</name>
    <dbReference type="NCBI Taxonomy" id="94023"/>
    <lineage>
        <taxon>Eukaryota</taxon>
        <taxon>Fungi</taxon>
        <taxon>Fungi incertae sedis</taxon>
        <taxon>Mucoromycota</taxon>
        <taxon>Glomeromycotina</taxon>
        <taxon>Glomeromycetes</taxon>
        <taxon>Diversisporales</taxon>
        <taxon>Acaulosporaceae</taxon>
        <taxon>Acaulospora</taxon>
    </lineage>
</organism>
<feature type="region of interest" description="Disordered" evidence="1">
    <location>
        <begin position="1"/>
        <end position="23"/>
    </location>
</feature>
<protein>
    <submittedName>
        <fullName evidence="2">676_t:CDS:1</fullName>
    </submittedName>
</protein>
<reference evidence="2" key="1">
    <citation type="submission" date="2021-06" db="EMBL/GenBank/DDBJ databases">
        <authorList>
            <person name="Kallberg Y."/>
            <person name="Tangrot J."/>
            <person name="Rosling A."/>
        </authorList>
    </citation>
    <scope>NUCLEOTIDE SEQUENCE</scope>
    <source>
        <strain evidence="2">CL551</strain>
    </source>
</reference>
<proteinExistence type="predicted"/>
<evidence type="ECO:0000256" key="1">
    <source>
        <dbReference type="SAM" id="MobiDB-lite"/>
    </source>
</evidence>
<dbReference type="Proteomes" id="UP000789342">
    <property type="component" value="Unassembled WGS sequence"/>
</dbReference>
<feature type="non-terminal residue" evidence="2">
    <location>
        <position position="48"/>
    </location>
</feature>
<evidence type="ECO:0000313" key="2">
    <source>
        <dbReference type="EMBL" id="CAG8597812.1"/>
    </source>
</evidence>
<gene>
    <name evidence="2" type="ORF">AMORRO_LOCUS7645</name>
</gene>
<accession>A0A9N9CDD0</accession>
<dbReference type="EMBL" id="CAJVPV010005911">
    <property type="protein sequence ID" value="CAG8597812.1"/>
    <property type="molecule type" value="Genomic_DNA"/>
</dbReference>
<dbReference type="AlphaFoldDB" id="A0A9N9CDD0"/>
<feature type="compositionally biased region" description="Polar residues" evidence="1">
    <location>
        <begin position="1"/>
        <end position="14"/>
    </location>
</feature>
<comment type="caution">
    <text evidence="2">The sequence shown here is derived from an EMBL/GenBank/DDBJ whole genome shotgun (WGS) entry which is preliminary data.</text>
</comment>
<sequence length="48" mass="5705">MEDNPSPFTSSSNFKENDENLEEFRRRWRQELEQKKPSQQQVASSSTT</sequence>